<evidence type="ECO:0000256" key="1">
    <source>
        <dbReference type="SAM" id="Phobius"/>
    </source>
</evidence>
<keyword evidence="1" id="KW-1133">Transmembrane helix</keyword>
<reference evidence="2 3" key="1">
    <citation type="submission" date="2018-10" db="EMBL/GenBank/DDBJ databases">
        <title>Genomic Encyclopedia of Archaeal and Bacterial Type Strains, Phase II (KMG-II): from individual species to whole genera.</title>
        <authorList>
            <person name="Goeker M."/>
        </authorList>
    </citation>
    <scope>NUCLEOTIDE SEQUENCE [LARGE SCALE GENOMIC DNA]</scope>
    <source>
        <strain evidence="2 3">DSM 45657</strain>
    </source>
</reference>
<name>A0A421B3S2_9PSEU</name>
<dbReference type="EMBL" id="RCDD01000002">
    <property type="protein sequence ID" value="RLK58975.1"/>
    <property type="molecule type" value="Genomic_DNA"/>
</dbReference>
<keyword evidence="1" id="KW-0472">Membrane</keyword>
<comment type="caution">
    <text evidence="2">The sequence shown here is derived from an EMBL/GenBank/DDBJ whole genome shotgun (WGS) entry which is preliminary data.</text>
</comment>
<proteinExistence type="predicted"/>
<accession>A0A421B3S2</accession>
<feature type="transmembrane region" description="Helical" evidence="1">
    <location>
        <begin position="12"/>
        <end position="29"/>
    </location>
</feature>
<keyword evidence="3" id="KW-1185">Reference proteome</keyword>
<sequence>MATVSTPRPTRRFLVSLDAGMSTVLWWVWADSATRIRETVAEVGVRADAALTEASAEQVEVVEFDAIGDHDILGPLCRQRQEQRQQAGFGALVGRGVVYLRMEHDGDAYLMEIDPDGTRTRQVEVTDTGESYRTTEADYVFNPPLDLYDPQYALMEIEVAVFDQAWAVAVPDPGDRF</sequence>
<dbReference type="Proteomes" id="UP000282454">
    <property type="component" value="Unassembled WGS sequence"/>
</dbReference>
<gene>
    <name evidence="2" type="ORF">CLV68_3456</name>
</gene>
<evidence type="ECO:0000313" key="3">
    <source>
        <dbReference type="Proteomes" id="UP000282454"/>
    </source>
</evidence>
<organism evidence="2 3">
    <name type="scientific">Actinokineospora cianjurensis</name>
    <dbReference type="NCBI Taxonomy" id="585224"/>
    <lineage>
        <taxon>Bacteria</taxon>
        <taxon>Bacillati</taxon>
        <taxon>Actinomycetota</taxon>
        <taxon>Actinomycetes</taxon>
        <taxon>Pseudonocardiales</taxon>
        <taxon>Pseudonocardiaceae</taxon>
        <taxon>Actinokineospora</taxon>
    </lineage>
</organism>
<dbReference type="AlphaFoldDB" id="A0A421B3S2"/>
<keyword evidence="1" id="KW-0812">Transmembrane</keyword>
<protein>
    <submittedName>
        <fullName evidence="2">Uncharacterized protein</fullName>
    </submittedName>
</protein>
<evidence type="ECO:0000313" key="2">
    <source>
        <dbReference type="EMBL" id="RLK58975.1"/>
    </source>
</evidence>